<dbReference type="GO" id="GO:0015179">
    <property type="term" value="F:L-amino acid transmembrane transporter activity"/>
    <property type="evidence" value="ECO:0007669"/>
    <property type="project" value="TreeGrafter"/>
</dbReference>
<reference evidence="8" key="1">
    <citation type="submission" date="2023-03" db="EMBL/GenBank/DDBJ databases">
        <title>Mating type loci evolution in Malassezia.</title>
        <authorList>
            <person name="Coelho M.A."/>
        </authorList>
    </citation>
    <scope>NUCLEOTIDE SEQUENCE</scope>
    <source>
        <strain evidence="8">CBS 14135</strain>
    </source>
</reference>
<keyword evidence="9" id="KW-1185">Reference proteome</keyword>
<protein>
    <recommendedName>
        <fullName evidence="7">Amino acid transporter transmembrane domain-containing protein</fullName>
    </recommendedName>
</protein>
<feature type="transmembrane region" description="Helical" evidence="6">
    <location>
        <begin position="100"/>
        <end position="120"/>
    </location>
</feature>
<dbReference type="Gene3D" id="1.20.1740.10">
    <property type="entry name" value="Amino acid/polyamine transporter I"/>
    <property type="match status" value="1"/>
</dbReference>
<evidence type="ECO:0000259" key="7">
    <source>
        <dbReference type="Pfam" id="PF01490"/>
    </source>
</evidence>
<sequence>MDNLLEPHPREGQGRTWVSRFFPNSDIAVARRAKFLDEQDQKEIKNNALDDKAPSLLGEPGAPANKPHTMEEALIVEQINGNYIEEENELEPSTLGWVGAFWNMIAYSIALGILSIPLVVATIGVVPFILVCLFFAAITYYIGYNYWRLSLMYPNIHSMQQAGELIFGRWGGLLFTTIQIVFGIFLQGNHALLGGIAFNYLGWHSCMVALVAVFSVISFVFTLPRSYKVFAWQAAISFTSIFTVVIIAMIASGVSGPENMEPGDPPKRLLAFGATDQVPHKFLDGMLGVTNIFVSFGATPSYLPVMAEMKDRRLFMRSMNLLVGISVILYIIVGCIINYNLGQYTKSPSLGSLSPVMIKVSYGLALPTIMIAGCASGQVNAKVLMRNVFSGSRRRLMKKPVISWTVWILINICTWALAFVLAEVIPFFSAFLSLEASLFWAFFLFLAPLFYIWRHQYDYWSTMRNRIGFIVALGVIGVSTFMCIVGTWSAAVSIRDQYNNGQVGHPFSCTDAGD</sequence>
<feature type="domain" description="Amino acid transporter transmembrane" evidence="7">
    <location>
        <begin position="94"/>
        <end position="489"/>
    </location>
</feature>
<dbReference type="GO" id="GO:0016020">
    <property type="term" value="C:membrane"/>
    <property type="evidence" value="ECO:0007669"/>
    <property type="project" value="UniProtKB-SubCell"/>
</dbReference>
<dbReference type="EMBL" id="CP119951">
    <property type="protein sequence ID" value="WFC94262.1"/>
    <property type="molecule type" value="Genomic_DNA"/>
</dbReference>
<evidence type="ECO:0000313" key="9">
    <source>
        <dbReference type="Proteomes" id="UP001216638"/>
    </source>
</evidence>
<keyword evidence="4 6" id="KW-1133">Transmembrane helix</keyword>
<evidence type="ECO:0000313" key="8">
    <source>
        <dbReference type="EMBL" id="WFC94262.1"/>
    </source>
</evidence>
<feature type="transmembrane region" description="Helical" evidence="6">
    <location>
        <begin position="230"/>
        <end position="251"/>
    </location>
</feature>
<feature type="transmembrane region" description="Helical" evidence="6">
    <location>
        <begin position="126"/>
        <end position="147"/>
    </location>
</feature>
<proteinExistence type="inferred from homology"/>
<keyword evidence="3 6" id="KW-0812">Transmembrane</keyword>
<dbReference type="PANTHER" id="PTHR22950:SF479">
    <property type="entry name" value="AMINO ACID TRANSPORTER (EUROFUNG)-RELATED"/>
    <property type="match status" value="1"/>
</dbReference>
<feature type="transmembrane region" description="Helical" evidence="6">
    <location>
        <begin position="427"/>
        <end position="453"/>
    </location>
</feature>
<feature type="transmembrane region" description="Helical" evidence="6">
    <location>
        <begin position="465"/>
        <end position="491"/>
    </location>
</feature>
<gene>
    <name evidence="8" type="ORF">MBRA1_000890</name>
</gene>
<evidence type="ECO:0000256" key="3">
    <source>
        <dbReference type="ARBA" id="ARBA00022692"/>
    </source>
</evidence>
<feature type="transmembrane region" description="Helical" evidence="6">
    <location>
        <begin position="319"/>
        <end position="341"/>
    </location>
</feature>
<dbReference type="Pfam" id="PF01490">
    <property type="entry name" value="Aa_trans"/>
    <property type="match status" value="1"/>
</dbReference>
<dbReference type="Proteomes" id="UP001216638">
    <property type="component" value="Chromosome 1"/>
</dbReference>
<keyword evidence="5 6" id="KW-0472">Membrane</keyword>
<organism evidence="8 9">
    <name type="scientific">Malassezia brasiliensis</name>
    <dbReference type="NCBI Taxonomy" id="1821822"/>
    <lineage>
        <taxon>Eukaryota</taxon>
        <taxon>Fungi</taxon>
        <taxon>Dikarya</taxon>
        <taxon>Basidiomycota</taxon>
        <taxon>Ustilaginomycotina</taxon>
        <taxon>Malasseziomycetes</taxon>
        <taxon>Malasseziales</taxon>
        <taxon>Malasseziaceae</taxon>
        <taxon>Malassezia</taxon>
    </lineage>
</organism>
<evidence type="ECO:0000256" key="5">
    <source>
        <dbReference type="ARBA" id="ARBA00023136"/>
    </source>
</evidence>
<feature type="transmembrane region" description="Helical" evidence="6">
    <location>
        <begin position="401"/>
        <end position="421"/>
    </location>
</feature>
<evidence type="ECO:0000256" key="2">
    <source>
        <dbReference type="ARBA" id="ARBA00008066"/>
    </source>
</evidence>
<evidence type="ECO:0000256" key="4">
    <source>
        <dbReference type="ARBA" id="ARBA00022989"/>
    </source>
</evidence>
<feature type="transmembrane region" description="Helical" evidence="6">
    <location>
        <begin position="286"/>
        <end position="307"/>
    </location>
</feature>
<feature type="transmembrane region" description="Helical" evidence="6">
    <location>
        <begin position="167"/>
        <end position="188"/>
    </location>
</feature>
<feature type="transmembrane region" description="Helical" evidence="6">
    <location>
        <begin position="200"/>
        <end position="223"/>
    </location>
</feature>
<dbReference type="AlphaFoldDB" id="A0AAF0IMS8"/>
<name>A0AAF0IMS8_9BASI</name>
<evidence type="ECO:0000256" key="6">
    <source>
        <dbReference type="SAM" id="Phobius"/>
    </source>
</evidence>
<accession>A0AAF0IMS8</accession>
<dbReference type="PANTHER" id="PTHR22950">
    <property type="entry name" value="AMINO ACID TRANSPORTER"/>
    <property type="match status" value="1"/>
</dbReference>
<feature type="transmembrane region" description="Helical" evidence="6">
    <location>
        <begin position="361"/>
        <end position="381"/>
    </location>
</feature>
<evidence type="ECO:0000256" key="1">
    <source>
        <dbReference type="ARBA" id="ARBA00004141"/>
    </source>
</evidence>
<comment type="similarity">
    <text evidence="2">Belongs to the amino acid/polyamine transporter 2 family.</text>
</comment>
<comment type="subcellular location">
    <subcellularLocation>
        <location evidence="1">Membrane</location>
        <topology evidence="1">Multi-pass membrane protein</topology>
    </subcellularLocation>
</comment>
<dbReference type="InterPro" id="IPR013057">
    <property type="entry name" value="AA_transpt_TM"/>
</dbReference>